<name>A0A371E8E3_MUCPR</name>
<feature type="non-terminal residue" evidence="1">
    <location>
        <position position="1"/>
    </location>
</feature>
<keyword evidence="2" id="KW-1185">Reference proteome</keyword>
<proteinExistence type="predicted"/>
<dbReference type="EMBL" id="QJKJ01015577">
    <property type="protein sequence ID" value="RDX62300.1"/>
    <property type="molecule type" value="Genomic_DNA"/>
</dbReference>
<dbReference type="OrthoDB" id="422637at2759"/>
<dbReference type="AlphaFoldDB" id="A0A371E8E3"/>
<sequence>MVLYSPPCKISHLIALANGSNLTAKGIGQVREGGDMFQVPTLNDNGVGGGGFWLEAIELGLGIESSSGYQITIDEQKKYISRVLLCLCLVTKSRHLGLLSPPPSVAIYRRKFLSCLVCRELCHKTQKVSRLEDLPLAPTRRSRGSSLPAREHHASPSKPSFFVATWSDSVELWFWGQGFHDNLEKQEAEIPEENRAPWLKLDYQLCAILWQSTCYSFWMNARDVFANDVQRLFDSTQKITNHDMVSHIAKARATTE</sequence>
<gene>
    <name evidence="1" type="ORF">CR513_59385</name>
</gene>
<evidence type="ECO:0000313" key="2">
    <source>
        <dbReference type="Proteomes" id="UP000257109"/>
    </source>
</evidence>
<dbReference type="Proteomes" id="UP000257109">
    <property type="component" value="Unassembled WGS sequence"/>
</dbReference>
<organism evidence="1 2">
    <name type="scientific">Mucuna pruriens</name>
    <name type="common">Velvet bean</name>
    <name type="synonym">Dolichos pruriens</name>
    <dbReference type="NCBI Taxonomy" id="157652"/>
    <lineage>
        <taxon>Eukaryota</taxon>
        <taxon>Viridiplantae</taxon>
        <taxon>Streptophyta</taxon>
        <taxon>Embryophyta</taxon>
        <taxon>Tracheophyta</taxon>
        <taxon>Spermatophyta</taxon>
        <taxon>Magnoliopsida</taxon>
        <taxon>eudicotyledons</taxon>
        <taxon>Gunneridae</taxon>
        <taxon>Pentapetalae</taxon>
        <taxon>rosids</taxon>
        <taxon>fabids</taxon>
        <taxon>Fabales</taxon>
        <taxon>Fabaceae</taxon>
        <taxon>Papilionoideae</taxon>
        <taxon>50 kb inversion clade</taxon>
        <taxon>NPAAA clade</taxon>
        <taxon>indigoferoid/millettioid clade</taxon>
        <taxon>Phaseoleae</taxon>
        <taxon>Mucuna</taxon>
    </lineage>
</organism>
<evidence type="ECO:0000313" key="1">
    <source>
        <dbReference type="EMBL" id="RDX62300.1"/>
    </source>
</evidence>
<comment type="caution">
    <text evidence="1">The sequence shown here is derived from an EMBL/GenBank/DDBJ whole genome shotgun (WGS) entry which is preliminary data.</text>
</comment>
<reference evidence="1" key="1">
    <citation type="submission" date="2018-05" db="EMBL/GenBank/DDBJ databases">
        <title>Draft genome of Mucuna pruriens seed.</title>
        <authorList>
            <person name="Nnadi N.E."/>
            <person name="Vos R."/>
            <person name="Hasami M.H."/>
            <person name="Devisetty U.K."/>
            <person name="Aguiy J.C."/>
        </authorList>
    </citation>
    <scope>NUCLEOTIDE SEQUENCE [LARGE SCALE GENOMIC DNA]</scope>
    <source>
        <strain evidence="1">JCA_2017</strain>
    </source>
</reference>
<accession>A0A371E8E3</accession>
<protein>
    <submittedName>
        <fullName evidence="1">Uncharacterized protein</fullName>
    </submittedName>
</protein>